<accession>A0A3B1B9T1</accession>
<reference evidence="1" key="1">
    <citation type="submission" date="2018-06" db="EMBL/GenBank/DDBJ databases">
        <authorList>
            <person name="Zhirakovskaya E."/>
        </authorList>
    </citation>
    <scope>NUCLEOTIDE SEQUENCE</scope>
</reference>
<dbReference type="PANTHER" id="PTHR34322:SF2">
    <property type="entry name" value="TRANSPOSASE IS200-LIKE DOMAIN-CONTAINING PROTEIN"/>
    <property type="match status" value="1"/>
</dbReference>
<protein>
    <submittedName>
        <fullName evidence="1">Mobile element protein</fullName>
    </submittedName>
</protein>
<feature type="non-terminal residue" evidence="1">
    <location>
        <position position="1"/>
    </location>
</feature>
<dbReference type="Gene3D" id="3.30.70.1290">
    <property type="entry name" value="Transposase IS200-like"/>
    <property type="match status" value="1"/>
</dbReference>
<gene>
    <name evidence="1" type="ORF">MNBD_GAMMA24-1822</name>
</gene>
<name>A0A3B1B9T1_9ZZZZ</name>
<sequence>DEKALMACMAYVDLNPIRARMAKTPETSHHTSIQVRIKKAETTTTPNHPNQQVKPLYPFAGNPRKNMPEGLPFRITDYLELVDWTGRIIREDKKGHIAKDIPPILQRLTIDPQHWHYLTTQFESPFKNLVGAVHEMRQACERLGQQWAQGIKECERLFSS</sequence>
<proteinExistence type="predicted"/>
<dbReference type="GO" id="GO:0003677">
    <property type="term" value="F:DNA binding"/>
    <property type="evidence" value="ECO:0007669"/>
    <property type="project" value="InterPro"/>
</dbReference>
<organism evidence="1">
    <name type="scientific">hydrothermal vent metagenome</name>
    <dbReference type="NCBI Taxonomy" id="652676"/>
    <lineage>
        <taxon>unclassified sequences</taxon>
        <taxon>metagenomes</taxon>
        <taxon>ecological metagenomes</taxon>
    </lineage>
</organism>
<dbReference type="EMBL" id="UOFZ01000064">
    <property type="protein sequence ID" value="VAX12832.1"/>
    <property type="molecule type" value="Genomic_DNA"/>
</dbReference>
<dbReference type="AlphaFoldDB" id="A0A3B1B9T1"/>
<evidence type="ECO:0000313" key="1">
    <source>
        <dbReference type="EMBL" id="VAX12832.1"/>
    </source>
</evidence>
<dbReference type="GO" id="GO:0004803">
    <property type="term" value="F:transposase activity"/>
    <property type="evidence" value="ECO:0007669"/>
    <property type="project" value="InterPro"/>
</dbReference>
<dbReference type="PANTHER" id="PTHR34322">
    <property type="entry name" value="TRANSPOSASE, Y1_TNP DOMAIN-CONTAINING"/>
    <property type="match status" value="1"/>
</dbReference>
<dbReference type="GO" id="GO:0006313">
    <property type="term" value="P:DNA transposition"/>
    <property type="evidence" value="ECO:0007669"/>
    <property type="project" value="InterPro"/>
</dbReference>
<dbReference type="InterPro" id="IPR036515">
    <property type="entry name" value="Transposase_17_sf"/>
</dbReference>